<dbReference type="RefSeq" id="WP_070060167.1">
    <property type="nucleotide sequence ID" value="NZ_JAUSRR010000002.1"/>
</dbReference>
<feature type="signal peptide" evidence="1">
    <location>
        <begin position="1"/>
        <end position="18"/>
    </location>
</feature>
<evidence type="ECO:0008006" key="4">
    <source>
        <dbReference type="Google" id="ProtNLM"/>
    </source>
</evidence>
<accession>A0AAW8DS57</accession>
<dbReference type="AlphaFoldDB" id="A0AAW8DS57"/>
<evidence type="ECO:0000313" key="2">
    <source>
        <dbReference type="EMBL" id="MDP9922022.1"/>
    </source>
</evidence>
<dbReference type="Proteomes" id="UP001244295">
    <property type="component" value="Unassembled WGS sequence"/>
</dbReference>
<comment type="caution">
    <text evidence="2">The sequence shown here is derived from an EMBL/GenBank/DDBJ whole genome shotgun (WGS) entry which is preliminary data.</text>
</comment>
<protein>
    <recommendedName>
        <fullName evidence="4">Lipoprotein</fullName>
    </recommendedName>
</protein>
<gene>
    <name evidence="2" type="ORF">J2W25_001037</name>
</gene>
<organism evidence="2 3">
    <name type="scientific">Variovorax boronicumulans</name>
    <dbReference type="NCBI Taxonomy" id="436515"/>
    <lineage>
        <taxon>Bacteria</taxon>
        <taxon>Pseudomonadati</taxon>
        <taxon>Pseudomonadota</taxon>
        <taxon>Betaproteobacteria</taxon>
        <taxon>Burkholderiales</taxon>
        <taxon>Comamonadaceae</taxon>
        <taxon>Variovorax</taxon>
    </lineage>
</organism>
<dbReference type="EMBL" id="JAUSRR010000002">
    <property type="protein sequence ID" value="MDP9922022.1"/>
    <property type="molecule type" value="Genomic_DNA"/>
</dbReference>
<dbReference type="PROSITE" id="PS51257">
    <property type="entry name" value="PROKAR_LIPOPROTEIN"/>
    <property type="match status" value="1"/>
</dbReference>
<evidence type="ECO:0000256" key="1">
    <source>
        <dbReference type="SAM" id="SignalP"/>
    </source>
</evidence>
<evidence type="ECO:0000313" key="3">
    <source>
        <dbReference type="Proteomes" id="UP001244295"/>
    </source>
</evidence>
<proteinExistence type="predicted"/>
<name>A0AAW8DS57_9BURK</name>
<feature type="chain" id="PRO_5043835496" description="Lipoprotein" evidence="1">
    <location>
        <begin position="19"/>
        <end position="147"/>
    </location>
</feature>
<keyword evidence="1" id="KW-0732">Signal</keyword>
<sequence>MKRVIRLLLAAVAVSVFASGCAVNRATATVDPSANLDKLRVVQVRKLEGEDGTLQKLIAGNLRKRGFEVTEEAKPPEPVDAVVTYVDKWMWDITMYLVELTVTIREPKSDYPLATGNSLHTSLTRLSPPEMVDEVVGNIFKESDKTK</sequence>
<reference evidence="2" key="1">
    <citation type="submission" date="2023-07" db="EMBL/GenBank/DDBJ databases">
        <title>Sorghum-associated microbial communities from plants grown in Nebraska, USA.</title>
        <authorList>
            <person name="Schachtman D."/>
        </authorList>
    </citation>
    <scope>NUCLEOTIDE SEQUENCE</scope>
    <source>
        <strain evidence="2">DS2795</strain>
    </source>
</reference>